<dbReference type="Pfam" id="PF08809">
    <property type="entry name" value="DUF1799"/>
    <property type="match status" value="1"/>
</dbReference>
<proteinExistence type="predicted"/>
<reference evidence="1" key="2">
    <citation type="journal article" date="2022" name="Syst. Appl. Microbiol.">
        <title>Chromohalobacter moromii sp. nov., a moderately halophilic bacterium isolated from lupine-based moromi fermentation.</title>
        <authorList>
            <person name="Lulf R.H."/>
            <person name="Hilgarth M."/>
            <person name="Ehrmann M.A."/>
        </authorList>
    </citation>
    <scope>NUCLEOTIDE SEQUENCE</scope>
    <source>
        <strain evidence="1">TMW 2.2304</strain>
    </source>
</reference>
<keyword evidence="2" id="KW-1185">Reference proteome</keyword>
<evidence type="ECO:0000313" key="2">
    <source>
        <dbReference type="Proteomes" id="UP001145353"/>
    </source>
</evidence>
<reference evidence="1" key="1">
    <citation type="submission" date="2021-07" db="EMBL/GenBank/DDBJ databases">
        <authorList>
            <person name="Luelf R.H."/>
        </authorList>
    </citation>
    <scope>NUCLEOTIDE SEQUENCE</scope>
    <source>
        <strain evidence="1">TMW 2.2304</strain>
    </source>
</reference>
<evidence type="ECO:0000313" key="1">
    <source>
        <dbReference type="EMBL" id="MCT8506135.1"/>
    </source>
</evidence>
<dbReference type="RefSeq" id="WP_418904529.1">
    <property type="nucleotide sequence ID" value="NZ_JAHXDE010000004.1"/>
</dbReference>
<gene>
    <name evidence="1" type="ORF">KZO87_12195</name>
</gene>
<sequence>MKDLGASWAGGGHRGSLKEKAALIGIKIKERYARSNDTELWPEHREAYETFCACATQWRVIAGMGGAIHQGIDYTALESVMRMRGIEDQASRLDQIQHIESGALGVINKR</sequence>
<dbReference type="EMBL" id="JAHXDE010000004">
    <property type="protein sequence ID" value="MCT8506135.1"/>
    <property type="molecule type" value="Genomic_DNA"/>
</dbReference>
<accession>A0A9X2X3Q2</accession>
<protein>
    <submittedName>
        <fullName evidence="1">DUF1799 domain-containing protein</fullName>
    </submittedName>
</protein>
<dbReference type="InterPro" id="IPR014915">
    <property type="entry name" value="Phage_TLS_TfmB"/>
</dbReference>
<dbReference type="AlphaFoldDB" id="A0A9X2X3Q2"/>
<name>A0A9X2X3Q2_9GAMM</name>
<organism evidence="1 2">
    <name type="scientific">Chromohalobacter moromii</name>
    <dbReference type="NCBI Taxonomy" id="2860329"/>
    <lineage>
        <taxon>Bacteria</taxon>
        <taxon>Pseudomonadati</taxon>
        <taxon>Pseudomonadota</taxon>
        <taxon>Gammaproteobacteria</taxon>
        <taxon>Oceanospirillales</taxon>
        <taxon>Halomonadaceae</taxon>
        <taxon>Chromohalobacter</taxon>
    </lineage>
</organism>
<dbReference type="Proteomes" id="UP001145353">
    <property type="component" value="Unassembled WGS sequence"/>
</dbReference>
<comment type="caution">
    <text evidence="1">The sequence shown here is derived from an EMBL/GenBank/DDBJ whole genome shotgun (WGS) entry which is preliminary data.</text>
</comment>